<evidence type="ECO:0000313" key="2">
    <source>
        <dbReference type="Proteomes" id="UP001163321"/>
    </source>
</evidence>
<evidence type="ECO:0000313" key="1">
    <source>
        <dbReference type="EMBL" id="KAI9909081.1"/>
    </source>
</evidence>
<dbReference type="Proteomes" id="UP001163321">
    <property type="component" value="Chromosome 7"/>
</dbReference>
<dbReference type="EMBL" id="CM047586">
    <property type="protein sequence ID" value="KAI9909081.1"/>
    <property type="molecule type" value="Genomic_DNA"/>
</dbReference>
<reference evidence="1 2" key="1">
    <citation type="journal article" date="2022" name="bioRxiv">
        <title>The genome of the oomycete Peronosclerospora sorghi, a cosmopolitan pathogen of maize and sorghum, is inflated with dispersed pseudogenes.</title>
        <authorList>
            <person name="Fletcher K."/>
            <person name="Martin F."/>
            <person name="Isakeit T."/>
            <person name="Cavanaugh K."/>
            <person name="Magill C."/>
            <person name="Michelmore R."/>
        </authorList>
    </citation>
    <scope>NUCLEOTIDE SEQUENCE [LARGE SCALE GENOMIC DNA]</scope>
    <source>
        <strain evidence="1">P6</strain>
    </source>
</reference>
<protein>
    <submittedName>
        <fullName evidence="1">Uncharacterized protein</fullName>
    </submittedName>
</protein>
<gene>
    <name evidence="1" type="ORF">PsorP6_014817</name>
</gene>
<organism evidence="1 2">
    <name type="scientific">Peronosclerospora sorghi</name>
    <dbReference type="NCBI Taxonomy" id="230839"/>
    <lineage>
        <taxon>Eukaryota</taxon>
        <taxon>Sar</taxon>
        <taxon>Stramenopiles</taxon>
        <taxon>Oomycota</taxon>
        <taxon>Peronosporomycetes</taxon>
        <taxon>Peronosporales</taxon>
        <taxon>Peronosporaceae</taxon>
        <taxon>Peronosclerospora</taxon>
    </lineage>
</organism>
<comment type="caution">
    <text evidence="1">The sequence shown here is derived from an EMBL/GenBank/DDBJ whole genome shotgun (WGS) entry which is preliminary data.</text>
</comment>
<proteinExistence type="predicted"/>
<keyword evidence="2" id="KW-1185">Reference proteome</keyword>
<sequence>MSEHEAVMRRSNARTRTWTRPVKARQWTNDDGKLVRPPSSSYENVRGRSFPRLYRGSWHSSRDDHVVRPHTPSSAPKEPASEWGFSCDMCVFVRSGKQPSHVAIELTQILMRTTVRYRRTKIICAIAPASWSVEMLGTNNK</sequence>
<name>A0ACC0VUD9_9STRA</name>
<accession>A0ACC0VUD9</accession>